<accession>A0ABX8SAL7</accession>
<dbReference type="EMBL" id="CP079105">
    <property type="protein sequence ID" value="QXQ13595.1"/>
    <property type="molecule type" value="Genomic_DNA"/>
</dbReference>
<sequence>MNPSFPNGQVSGHSGAVQTFGLVWIVGLYMAARVAWRGSGNGRRQSRSTHNRGDEASGGRIFDGQVSPDQIAAERFPNPHICRMNHRSIRFRPRWTIRARHVLRAVPRQGGDLSERIPDADVEVIVDTLRGITRTAVPHEVA</sequence>
<organism evidence="3 4">
    <name type="scientific">Skermania pinensis</name>
    <dbReference type="NCBI Taxonomy" id="39122"/>
    <lineage>
        <taxon>Bacteria</taxon>
        <taxon>Bacillati</taxon>
        <taxon>Actinomycetota</taxon>
        <taxon>Actinomycetes</taxon>
        <taxon>Mycobacteriales</taxon>
        <taxon>Gordoniaceae</taxon>
        <taxon>Skermania</taxon>
    </lineage>
</organism>
<evidence type="ECO:0000313" key="4">
    <source>
        <dbReference type="Proteomes" id="UP000887023"/>
    </source>
</evidence>
<dbReference type="Proteomes" id="UP000887023">
    <property type="component" value="Chromosome"/>
</dbReference>
<proteinExistence type="predicted"/>
<keyword evidence="2" id="KW-1133">Transmembrane helix</keyword>
<protein>
    <submittedName>
        <fullName evidence="3">Uncharacterized protein</fullName>
    </submittedName>
</protein>
<keyword evidence="4" id="KW-1185">Reference proteome</keyword>
<evidence type="ECO:0000256" key="2">
    <source>
        <dbReference type="SAM" id="Phobius"/>
    </source>
</evidence>
<name>A0ABX8SAL7_9ACTN</name>
<reference evidence="3" key="1">
    <citation type="submission" date="2021-07" db="EMBL/GenBank/DDBJ databases">
        <title>Candidatus Kaistella beijingensis sp. nov. isolated from a municipal wastewater treatment plant is involved in sludge foaming.</title>
        <authorList>
            <person name="Song Y."/>
            <person name="Liu S.-J."/>
        </authorList>
    </citation>
    <scope>NUCLEOTIDE SEQUENCE</scope>
    <source>
        <strain evidence="3">DSM 43998</strain>
    </source>
</reference>
<gene>
    <name evidence="3" type="ORF">KV203_17560</name>
</gene>
<evidence type="ECO:0000256" key="1">
    <source>
        <dbReference type="SAM" id="MobiDB-lite"/>
    </source>
</evidence>
<feature type="transmembrane region" description="Helical" evidence="2">
    <location>
        <begin position="15"/>
        <end position="36"/>
    </location>
</feature>
<feature type="region of interest" description="Disordered" evidence="1">
    <location>
        <begin position="39"/>
        <end position="66"/>
    </location>
</feature>
<keyword evidence="2" id="KW-0472">Membrane</keyword>
<evidence type="ECO:0000313" key="3">
    <source>
        <dbReference type="EMBL" id="QXQ13595.1"/>
    </source>
</evidence>
<dbReference type="RefSeq" id="WP_218821002.1">
    <property type="nucleotide sequence ID" value="NZ_CP079105.1"/>
</dbReference>
<keyword evidence="2" id="KW-0812">Transmembrane</keyword>